<evidence type="ECO:0000313" key="6">
    <source>
        <dbReference type="Proteomes" id="UP000269265"/>
    </source>
</evidence>
<evidence type="ECO:0000256" key="2">
    <source>
        <dbReference type="ARBA" id="ARBA00022679"/>
    </source>
</evidence>
<organism evidence="5 6">
    <name type="scientific">Aquabacterium soli</name>
    <dbReference type="NCBI Taxonomy" id="2493092"/>
    <lineage>
        <taxon>Bacteria</taxon>
        <taxon>Pseudomonadati</taxon>
        <taxon>Pseudomonadota</taxon>
        <taxon>Betaproteobacteria</taxon>
        <taxon>Burkholderiales</taxon>
        <taxon>Aquabacterium</taxon>
    </lineage>
</organism>
<comment type="pathway">
    <text evidence="1">Lipid metabolism.</text>
</comment>
<keyword evidence="6" id="KW-1185">Reference proteome</keyword>
<evidence type="ECO:0000256" key="1">
    <source>
        <dbReference type="ARBA" id="ARBA00005189"/>
    </source>
</evidence>
<dbReference type="Proteomes" id="UP000269265">
    <property type="component" value="Unassembled WGS sequence"/>
</dbReference>
<feature type="domain" description="Phospholipid/glycerol acyltransferase" evidence="4">
    <location>
        <begin position="38"/>
        <end position="158"/>
    </location>
</feature>
<dbReference type="OrthoDB" id="9808424at2"/>
<dbReference type="PANTHER" id="PTHR10434">
    <property type="entry name" value="1-ACYL-SN-GLYCEROL-3-PHOSPHATE ACYLTRANSFERASE"/>
    <property type="match status" value="1"/>
</dbReference>
<evidence type="ECO:0000256" key="3">
    <source>
        <dbReference type="ARBA" id="ARBA00023315"/>
    </source>
</evidence>
<keyword evidence="2 5" id="KW-0808">Transferase</keyword>
<name>A0A426VA14_9BURK</name>
<dbReference type="Pfam" id="PF01553">
    <property type="entry name" value="Acyltransferase"/>
    <property type="match status" value="1"/>
</dbReference>
<accession>A0A426VA14</accession>
<dbReference type="RefSeq" id="WP_125243938.1">
    <property type="nucleotide sequence ID" value="NZ_RSED01000010.1"/>
</dbReference>
<dbReference type="GO" id="GO:0003841">
    <property type="term" value="F:1-acylglycerol-3-phosphate O-acyltransferase activity"/>
    <property type="evidence" value="ECO:0007669"/>
    <property type="project" value="TreeGrafter"/>
</dbReference>
<dbReference type="SMART" id="SM00563">
    <property type="entry name" value="PlsC"/>
    <property type="match status" value="1"/>
</dbReference>
<sequence length="219" mass="24678">MTRRPRHLIFLREAVCAVVRVLGGAYPDGQIPAGQTQRLFFANHSSHLDTLTLLTALSLRARLRVRPVAARDYWCATRPRRWMAEHVLNVVFIDRVRQEGQDPLAPVHESLAQGWSLIFFPEGTRHPADLPLPFKSGLYRLAQAFPDVRLTPVYLENLHRILPKGTLLPVPLINKVHFGPVLDRIPDEGKEAFLSRAHASICRLATPHAIEAAPTRSPH</sequence>
<evidence type="ECO:0000313" key="5">
    <source>
        <dbReference type="EMBL" id="RRS03733.1"/>
    </source>
</evidence>
<proteinExistence type="predicted"/>
<dbReference type="CDD" id="cd07989">
    <property type="entry name" value="LPLAT_AGPAT-like"/>
    <property type="match status" value="1"/>
</dbReference>
<dbReference type="InterPro" id="IPR002123">
    <property type="entry name" value="Plipid/glycerol_acylTrfase"/>
</dbReference>
<evidence type="ECO:0000259" key="4">
    <source>
        <dbReference type="SMART" id="SM00563"/>
    </source>
</evidence>
<protein>
    <submittedName>
        <fullName evidence="5">1-acyl-sn-glycerol-3-phosphate acyltransferase</fullName>
    </submittedName>
</protein>
<gene>
    <name evidence="5" type="ORF">EIP75_14200</name>
</gene>
<comment type="caution">
    <text evidence="5">The sequence shown here is derived from an EMBL/GenBank/DDBJ whole genome shotgun (WGS) entry which is preliminary data.</text>
</comment>
<keyword evidence="3 5" id="KW-0012">Acyltransferase</keyword>
<dbReference type="PANTHER" id="PTHR10434:SF11">
    <property type="entry name" value="1-ACYL-SN-GLYCEROL-3-PHOSPHATE ACYLTRANSFERASE"/>
    <property type="match status" value="1"/>
</dbReference>
<reference evidence="5 6" key="1">
    <citation type="submission" date="2018-12" db="EMBL/GenBank/DDBJ databases">
        <title>The whole draft genome of Aquabacterium sp. SJQ9.</title>
        <authorList>
            <person name="Sun L."/>
            <person name="Gao X."/>
            <person name="Chen W."/>
            <person name="Huang K."/>
        </authorList>
    </citation>
    <scope>NUCLEOTIDE SEQUENCE [LARGE SCALE GENOMIC DNA]</scope>
    <source>
        <strain evidence="5 6">SJQ9</strain>
    </source>
</reference>
<dbReference type="AlphaFoldDB" id="A0A426VA14"/>
<dbReference type="EMBL" id="RSED01000010">
    <property type="protein sequence ID" value="RRS03733.1"/>
    <property type="molecule type" value="Genomic_DNA"/>
</dbReference>
<dbReference type="SUPFAM" id="SSF69593">
    <property type="entry name" value="Glycerol-3-phosphate (1)-acyltransferase"/>
    <property type="match status" value="1"/>
</dbReference>
<dbReference type="GO" id="GO:0006654">
    <property type="term" value="P:phosphatidic acid biosynthetic process"/>
    <property type="evidence" value="ECO:0007669"/>
    <property type="project" value="TreeGrafter"/>
</dbReference>